<comment type="caution">
    <text evidence="1">The sequence shown here is derived from an EMBL/GenBank/DDBJ whole genome shotgun (WGS) entry which is preliminary data.</text>
</comment>
<reference evidence="1 2" key="1">
    <citation type="submission" date="2019-06" db="EMBL/GenBank/DDBJ databases">
        <title>Genome Sequence of the Brown Rot Fungal Pathogen Monilinia fructicola.</title>
        <authorList>
            <person name="De Miccolis Angelini R.M."/>
            <person name="Landi L."/>
            <person name="Abate D."/>
            <person name="Pollastro S."/>
            <person name="Romanazzi G."/>
            <person name="Faretra F."/>
        </authorList>
    </citation>
    <scope>NUCLEOTIDE SEQUENCE [LARGE SCALE GENOMIC DNA]</scope>
    <source>
        <strain evidence="1 2">Mfrc123</strain>
    </source>
</reference>
<organism evidence="1 2">
    <name type="scientific">Monilinia fructicola</name>
    <name type="common">Brown rot fungus</name>
    <name type="synonym">Ciboria fructicola</name>
    <dbReference type="NCBI Taxonomy" id="38448"/>
    <lineage>
        <taxon>Eukaryota</taxon>
        <taxon>Fungi</taxon>
        <taxon>Dikarya</taxon>
        <taxon>Ascomycota</taxon>
        <taxon>Pezizomycotina</taxon>
        <taxon>Leotiomycetes</taxon>
        <taxon>Helotiales</taxon>
        <taxon>Sclerotiniaceae</taxon>
        <taxon>Monilinia</taxon>
    </lineage>
</organism>
<accession>A0A5M9JWY2</accession>
<proteinExistence type="predicted"/>
<name>A0A5M9JWY2_MONFR</name>
<evidence type="ECO:0000313" key="2">
    <source>
        <dbReference type="Proteomes" id="UP000322873"/>
    </source>
</evidence>
<protein>
    <submittedName>
        <fullName evidence="1">Uncharacterized protein</fullName>
    </submittedName>
</protein>
<keyword evidence="2" id="KW-1185">Reference proteome</keyword>
<dbReference type="EMBL" id="VICG01000004">
    <property type="protein sequence ID" value="KAA8573150.1"/>
    <property type="molecule type" value="Genomic_DNA"/>
</dbReference>
<dbReference type="Proteomes" id="UP000322873">
    <property type="component" value="Unassembled WGS sequence"/>
</dbReference>
<gene>
    <name evidence="1" type="ORF">EYC84_003665</name>
</gene>
<dbReference type="AlphaFoldDB" id="A0A5M9JWY2"/>
<sequence>MAGVSIGCSKAECCIVCVSDQDERNTLHHRALPQKSDTRSCIKKFLNQNIYSNSCPALSSITTIHRCTFIRSIP</sequence>
<evidence type="ECO:0000313" key="1">
    <source>
        <dbReference type="EMBL" id="KAA8573150.1"/>
    </source>
</evidence>